<dbReference type="Pfam" id="PF08818">
    <property type="entry name" value="DUF1801"/>
    <property type="match status" value="1"/>
</dbReference>
<dbReference type="SUPFAM" id="SSF159888">
    <property type="entry name" value="YdhG-like"/>
    <property type="match status" value="1"/>
</dbReference>
<keyword evidence="4" id="KW-1185">Reference proteome</keyword>
<accession>A0A1A9B8U4</accession>
<dbReference type="Proteomes" id="UP000199558">
    <property type="component" value="Unassembled WGS sequence"/>
</dbReference>
<protein>
    <recommendedName>
        <fullName evidence="2">YdhG-like domain-containing protein</fullName>
    </recommendedName>
</protein>
<sequence length="186" mass="20494">MRQRHHRGVRRSGPSTERADAVDVGGATVLAQGRLSYGRDSITAVATSRQPVTVPTDASVDDFLAAVADERRRADALRLCAILRDVTGEPPVMWGPSIVGFGSYHGPTGDWPLAGFSPRKQQLVLYLVGGYEERYPTLLARLGPHRTGKGCLYLKRLDDVDEGTLRELVERTVRVHKGVDRSHRPE</sequence>
<reference evidence="4" key="1">
    <citation type="submission" date="2016-06" db="EMBL/GenBank/DDBJ databases">
        <authorList>
            <person name="Varghese N."/>
            <person name="Submissions Spin"/>
        </authorList>
    </citation>
    <scope>NUCLEOTIDE SEQUENCE [LARGE SCALE GENOMIC DNA]</scope>
    <source>
        <strain evidence="4">DSM 45794</strain>
    </source>
</reference>
<dbReference type="EMBL" id="FLRH01000003">
    <property type="protein sequence ID" value="SBT65935.1"/>
    <property type="molecule type" value="Genomic_DNA"/>
</dbReference>
<gene>
    <name evidence="3" type="ORF">GA0070622_2951</name>
</gene>
<feature type="compositionally biased region" description="Basic residues" evidence="1">
    <location>
        <begin position="1"/>
        <end position="10"/>
    </location>
</feature>
<dbReference type="InterPro" id="IPR014922">
    <property type="entry name" value="YdhG-like"/>
</dbReference>
<name>A0A1A9B8U4_9ACTN</name>
<feature type="region of interest" description="Disordered" evidence="1">
    <location>
        <begin position="1"/>
        <end position="23"/>
    </location>
</feature>
<evidence type="ECO:0000259" key="2">
    <source>
        <dbReference type="Pfam" id="PF08818"/>
    </source>
</evidence>
<feature type="domain" description="YdhG-like" evidence="2">
    <location>
        <begin position="72"/>
        <end position="172"/>
    </location>
</feature>
<proteinExistence type="predicted"/>
<organism evidence="3 4">
    <name type="scientific">Micromonospora sediminicola</name>
    <dbReference type="NCBI Taxonomy" id="946078"/>
    <lineage>
        <taxon>Bacteria</taxon>
        <taxon>Bacillati</taxon>
        <taxon>Actinomycetota</taxon>
        <taxon>Actinomycetes</taxon>
        <taxon>Micromonosporales</taxon>
        <taxon>Micromonosporaceae</taxon>
        <taxon>Micromonospora</taxon>
    </lineage>
</organism>
<evidence type="ECO:0000313" key="4">
    <source>
        <dbReference type="Proteomes" id="UP000199558"/>
    </source>
</evidence>
<evidence type="ECO:0000256" key="1">
    <source>
        <dbReference type="SAM" id="MobiDB-lite"/>
    </source>
</evidence>
<dbReference type="AlphaFoldDB" id="A0A1A9B8U4"/>
<evidence type="ECO:0000313" key="3">
    <source>
        <dbReference type="EMBL" id="SBT65935.1"/>
    </source>
</evidence>